<comment type="subcellular location">
    <subcellularLocation>
        <location evidence="1">Cytoplasm</location>
    </subcellularLocation>
</comment>
<dbReference type="InterPro" id="IPR005326">
    <property type="entry name" value="Plectin_eS10_N"/>
</dbReference>
<name>A0A7S3CJS9_9SPIT</name>
<accession>A0A7S3CJS9</accession>
<evidence type="ECO:0000256" key="3">
    <source>
        <dbReference type="ARBA" id="ARBA00022490"/>
    </source>
</evidence>
<keyword evidence="3" id="KW-0963">Cytoplasm</keyword>
<evidence type="ECO:0000256" key="5">
    <source>
        <dbReference type="ARBA" id="ARBA00023274"/>
    </source>
</evidence>
<dbReference type="Gene3D" id="1.10.10.10">
    <property type="entry name" value="Winged helix-like DNA-binding domain superfamily/Winged helix DNA-binding domain"/>
    <property type="match status" value="1"/>
</dbReference>
<feature type="domain" description="Plectin/eS10 N-terminal" evidence="7">
    <location>
        <begin position="4"/>
        <end position="97"/>
    </location>
</feature>
<proteinExistence type="inferred from homology"/>
<evidence type="ECO:0000313" key="8">
    <source>
        <dbReference type="EMBL" id="CAE0229993.1"/>
    </source>
</evidence>
<evidence type="ECO:0000256" key="6">
    <source>
        <dbReference type="SAM" id="MobiDB-lite"/>
    </source>
</evidence>
<sequence length="126" mass="14489">MVLVSRENRRALFEYILREGVIVVKKDAYLPKHQQVEVPNLHAMMLVKSLKSRGCLHEVFSWGWGYYFLTNSGIEYLIQELGLPADSKILPATHQKKRVKTVTTTADGKEEKEEGEDEDEKPAKEE</sequence>
<dbReference type="GO" id="GO:0003735">
    <property type="term" value="F:structural constituent of ribosome"/>
    <property type="evidence" value="ECO:0007669"/>
    <property type="project" value="TreeGrafter"/>
</dbReference>
<keyword evidence="4" id="KW-0689">Ribosomal protein</keyword>
<gene>
    <name evidence="8" type="ORF">SRAS04492_LOCUS1779</name>
</gene>
<dbReference type="Pfam" id="PF03501">
    <property type="entry name" value="S10_plectin"/>
    <property type="match status" value="1"/>
</dbReference>
<evidence type="ECO:0000256" key="4">
    <source>
        <dbReference type="ARBA" id="ARBA00022980"/>
    </source>
</evidence>
<organism evidence="8">
    <name type="scientific">Strombidium rassoulzadegani</name>
    <dbReference type="NCBI Taxonomy" id="1082188"/>
    <lineage>
        <taxon>Eukaryota</taxon>
        <taxon>Sar</taxon>
        <taxon>Alveolata</taxon>
        <taxon>Ciliophora</taxon>
        <taxon>Intramacronucleata</taxon>
        <taxon>Spirotrichea</taxon>
        <taxon>Oligotrichia</taxon>
        <taxon>Strombidiidae</taxon>
        <taxon>Strombidium</taxon>
    </lineage>
</organism>
<dbReference type="GO" id="GO:0003723">
    <property type="term" value="F:RNA binding"/>
    <property type="evidence" value="ECO:0007669"/>
    <property type="project" value="TreeGrafter"/>
</dbReference>
<evidence type="ECO:0000256" key="1">
    <source>
        <dbReference type="ARBA" id="ARBA00004496"/>
    </source>
</evidence>
<reference evidence="8" key="1">
    <citation type="submission" date="2021-01" db="EMBL/GenBank/DDBJ databases">
        <authorList>
            <person name="Corre E."/>
            <person name="Pelletier E."/>
            <person name="Niang G."/>
            <person name="Scheremetjew M."/>
            <person name="Finn R."/>
            <person name="Kale V."/>
            <person name="Holt S."/>
            <person name="Cochrane G."/>
            <person name="Meng A."/>
            <person name="Brown T."/>
            <person name="Cohen L."/>
        </authorList>
    </citation>
    <scope>NUCLEOTIDE SEQUENCE</scope>
    <source>
        <strain evidence="8">Ras09</strain>
    </source>
</reference>
<feature type="region of interest" description="Disordered" evidence="6">
    <location>
        <begin position="94"/>
        <end position="126"/>
    </location>
</feature>
<comment type="similarity">
    <text evidence="2">Belongs to the eukaryotic ribosomal protein eS10 family.</text>
</comment>
<evidence type="ECO:0000256" key="2">
    <source>
        <dbReference type="ARBA" id="ARBA00007278"/>
    </source>
</evidence>
<dbReference type="AlphaFoldDB" id="A0A7S3CJS9"/>
<dbReference type="InterPro" id="IPR036388">
    <property type="entry name" value="WH-like_DNA-bd_sf"/>
</dbReference>
<keyword evidence="5" id="KW-0687">Ribonucleoprotein</keyword>
<dbReference type="EMBL" id="HBIA01003464">
    <property type="protein sequence ID" value="CAE0229993.1"/>
    <property type="molecule type" value="Transcribed_RNA"/>
</dbReference>
<dbReference type="InterPro" id="IPR037447">
    <property type="entry name" value="Ribosomal_eS10"/>
</dbReference>
<dbReference type="GO" id="GO:0022627">
    <property type="term" value="C:cytosolic small ribosomal subunit"/>
    <property type="evidence" value="ECO:0007669"/>
    <property type="project" value="TreeGrafter"/>
</dbReference>
<protein>
    <recommendedName>
        <fullName evidence="7">Plectin/eS10 N-terminal domain-containing protein</fullName>
    </recommendedName>
</protein>
<evidence type="ECO:0000259" key="7">
    <source>
        <dbReference type="Pfam" id="PF03501"/>
    </source>
</evidence>
<dbReference type="PANTHER" id="PTHR12146:SF0">
    <property type="entry name" value="RIBOSOMAL PROTEIN S10"/>
    <property type="match status" value="1"/>
</dbReference>
<dbReference type="PANTHER" id="PTHR12146">
    <property type="entry name" value="40S RIBOSOMAL PROTEIN S10"/>
    <property type="match status" value="1"/>
</dbReference>